<dbReference type="PANTHER" id="PTHR43428">
    <property type="entry name" value="ARSENATE REDUCTASE"/>
    <property type="match status" value="1"/>
</dbReference>
<comment type="caution">
    <text evidence="3">The sequence shown here is derived from an EMBL/GenBank/DDBJ whole genome shotgun (WGS) entry which is preliminary data.</text>
</comment>
<evidence type="ECO:0000313" key="3">
    <source>
        <dbReference type="EMBL" id="NVD27320.1"/>
    </source>
</evidence>
<dbReference type="SUPFAM" id="SSF52788">
    <property type="entry name" value="Phosphotyrosine protein phosphatases I"/>
    <property type="match status" value="1"/>
</dbReference>
<protein>
    <submittedName>
        <fullName evidence="3">Arsenate reductase ArsC</fullName>
    </submittedName>
</protein>
<dbReference type="Gene3D" id="3.40.50.2300">
    <property type="match status" value="1"/>
</dbReference>
<accession>A0ABX2N0T0</accession>
<evidence type="ECO:0000256" key="1">
    <source>
        <dbReference type="ARBA" id="ARBA00022849"/>
    </source>
</evidence>
<dbReference type="RefSeq" id="WP_176278861.1">
    <property type="nucleotide sequence ID" value="NZ_JABWMH010000002.1"/>
</dbReference>
<evidence type="ECO:0000313" key="4">
    <source>
        <dbReference type="Proteomes" id="UP000652427"/>
    </source>
</evidence>
<dbReference type="CDD" id="cd16345">
    <property type="entry name" value="LMWP_ArsC"/>
    <property type="match status" value="1"/>
</dbReference>
<name>A0ABX2N0T0_9SPHN</name>
<organism evidence="3 4">
    <name type="scientific">Parasphingorhabdus flavimaris</name>
    <dbReference type="NCBI Taxonomy" id="266812"/>
    <lineage>
        <taxon>Bacteria</taxon>
        <taxon>Pseudomonadati</taxon>
        <taxon>Pseudomonadota</taxon>
        <taxon>Alphaproteobacteria</taxon>
        <taxon>Sphingomonadales</taxon>
        <taxon>Sphingomonadaceae</taxon>
        <taxon>Parasphingorhabdus</taxon>
    </lineage>
</organism>
<gene>
    <name evidence="3" type="ORF">HUO14_05320</name>
</gene>
<reference evidence="3 4" key="1">
    <citation type="submission" date="2020-06" db="EMBL/GenBank/DDBJ databases">
        <authorList>
            <person name="Kim S.-J."/>
            <person name="Park S.-J."/>
        </authorList>
    </citation>
    <scope>NUCLEOTIDE SEQUENCE [LARGE SCALE GENOMIC DNA]</scope>
    <source>
        <strain evidence="3 4">SW-151</strain>
    </source>
</reference>
<dbReference type="PANTHER" id="PTHR43428:SF1">
    <property type="entry name" value="ARSENATE REDUCTASE"/>
    <property type="match status" value="1"/>
</dbReference>
<proteinExistence type="predicted"/>
<dbReference type="Proteomes" id="UP000652427">
    <property type="component" value="Unassembled WGS sequence"/>
</dbReference>
<feature type="domain" description="Phosphotyrosine protein phosphatase I" evidence="2">
    <location>
        <begin position="6"/>
        <end position="142"/>
    </location>
</feature>
<keyword evidence="4" id="KW-1185">Reference proteome</keyword>
<dbReference type="Pfam" id="PF01451">
    <property type="entry name" value="LMWPc"/>
    <property type="match status" value="1"/>
</dbReference>
<keyword evidence="1" id="KW-0059">Arsenical resistance</keyword>
<dbReference type="InterPro" id="IPR036196">
    <property type="entry name" value="Ptyr_pPase_sf"/>
</dbReference>
<evidence type="ECO:0000259" key="2">
    <source>
        <dbReference type="SMART" id="SM00226"/>
    </source>
</evidence>
<dbReference type="SMART" id="SM00226">
    <property type="entry name" value="LMWPc"/>
    <property type="match status" value="1"/>
</dbReference>
<dbReference type="InterPro" id="IPR023485">
    <property type="entry name" value="Ptyr_pPase"/>
</dbReference>
<sequence>MSDKIYNVLFLCTGNSARSILGEALLNRDGAGRFRAYSAGSFPKGEPHPMAIEILEQLEFDTDGLRSKSWDEFSAPDAPQMDFIITVCDNAAGETCPIWPGHPMTAHWGIEDPAAVEGDGQREAFLTALRYMRNRISLLLNLPIDALDELSLKTRLAAIGADESAKERNI</sequence>
<dbReference type="EMBL" id="JABWMH010000002">
    <property type="protein sequence ID" value="NVD27320.1"/>
    <property type="molecule type" value="Genomic_DNA"/>
</dbReference>